<evidence type="ECO:0000256" key="1">
    <source>
        <dbReference type="SAM" id="Coils"/>
    </source>
</evidence>
<accession>A0A177WU60</accession>
<evidence type="ECO:0000313" key="4">
    <source>
        <dbReference type="Proteomes" id="UP000077115"/>
    </source>
</evidence>
<evidence type="ECO:0000256" key="2">
    <source>
        <dbReference type="SAM" id="SignalP"/>
    </source>
</evidence>
<evidence type="ECO:0008006" key="5">
    <source>
        <dbReference type="Google" id="ProtNLM"/>
    </source>
</evidence>
<evidence type="ECO:0000313" key="3">
    <source>
        <dbReference type="EMBL" id="OAJ43639.1"/>
    </source>
</evidence>
<feature type="coiled-coil region" evidence="1">
    <location>
        <begin position="126"/>
        <end position="153"/>
    </location>
</feature>
<organism evidence="3 4">
    <name type="scientific">Batrachochytrium dendrobatidis (strain JEL423)</name>
    <dbReference type="NCBI Taxonomy" id="403673"/>
    <lineage>
        <taxon>Eukaryota</taxon>
        <taxon>Fungi</taxon>
        <taxon>Fungi incertae sedis</taxon>
        <taxon>Chytridiomycota</taxon>
        <taxon>Chytridiomycota incertae sedis</taxon>
        <taxon>Chytridiomycetes</taxon>
        <taxon>Rhizophydiales</taxon>
        <taxon>Rhizophydiales incertae sedis</taxon>
        <taxon>Batrachochytrium</taxon>
    </lineage>
</organism>
<dbReference type="VEuPathDB" id="FungiDB:BDEG_26981"/>
<feature type="coiled-coil region" evidence="1">
    <location>
        <begin position="60"/>
        <end position="97"/>
    </location>
</feature>
<feature type="chain" id="PRO_5008077891" description="OmpH family outer membrane protein" evidence="2">
    <location>
        <begin position="21"/>
        <end position="200"/>
    </location>
</feature>
<dbReference type="Proteomes" id="UP000077115">
    <property type="component" value="Unassembled WGS sequence"/>
</dbReference>
<dbReference type="EMBL" id="DS022310">
    <property type="protein sequence ID" value="OAJ43639.1"/>
    <property type="molecule type" value="Genomic_DNA"/>
</dbReference>
<protein>
    <recommendedName>
        <fullName evidence="5">OmpH family outer membrane protein</fullName>
    </recommendedName>
</protein>
<reference evidence="3 4" key="1">
    <citation type="submission" date="2006-10" db="EMBL/GenBank/DDBJ databases">
        <title>The Genome Sequence of Batrachochytrium dendrobatidis JEL423.</title>
        <authorList>
            <consortium name="The Broad Institute Genome Sequencing Platform"/>
            <person name="Birren B."/>
            <person name="Lander E."/>
            <person name="Galagan J."/>
            <person name="Cuomo C."/>
            <person name="Devon K."/>
            <person name="Jaffe D."/>
            <person name="Butler J."/>
            <person name="Alvarez P."/>
            <person name="Gnerre S."/>
            <person name="Grabherr M."/>
            <person name="Kleber M."/>
            <person name="Mauceli E."/>
            <person name="Brockman W."/>
            <person name="Young S."/>
            <person name="LaButti K."/>
            <person name="Sykes S."/>
            <person name="DeCaprio D."/>
            <person name="Crawford M."/>
            <person name="Koehrsen M."/>
            <person name="Engels R."/>
            <person name="Montgomery P."/>
            <person name="Pearson M."/>
            <person name="Howarth C."/>
            <person name="Larson L."/>
            <person name="White J."/>
            <person name="O'Leary S."/>
            <person name="Kodira C."/>
            <person name="Zeng Q."/>
            <person name="Yandava C."/>
            <person name="Alvarado L."/>
            <person name="Longcore J."/>
            <person name="James T."/>
        </authorList>
    </citation>
    <scope>NUCLEOTIDE SEQUENCE [LARGE SCALE GENOMIC DNA]</scope>
    <source>
        <strain evidence="3 4">JEL423</strain>
    </source>
</reference>
<proteinExistence type="predicted"/>
<keyword evidence="2" id="KW-0732">Signal</keyword>
<keyword evidence="1" id="KW-0175">Coiled coil</keyword>
<feature type="signal peptide" evidence="2">
    <location>
        <begin position="1"/>
        <end position="20"/>
    </location>
</feature>
<name>A0A177WU60_BATDL</name>
<sequence>MKLSIAVLSSILAICSVTVSNPVDPSSTTSIEPTSTLFPGLYHQYLSDCHPFTLNEIVLIKQYADVKHKLNQEAEEIDLKESRVEEQKELLDEQRRSLRLLQGHPTSTNQSVPNYELNIFQTQSGIETSHTTLKNLEEELSELYEIHLKVRKEWTELQSKLYGYLVKHGTTGVIVTGAPNLELYPEFMKCFGVFYDGSSQ</sequence>
<reference evidence="3 4" key="2">
    <citation type="submission" date="2016-05" db="EMBL/GenBank/DDBJ databases">
        <title>Lineage-specific infection strategies underlie the spectrum of fungal disease in amphibians.</title>
        <authorList>
            <person name="Cuomo C.A."/>
            <person name="Farrer R.A."/>
            <person name="James T."/>
            <person name="Longcore J."/>
            <person name="Birren B."/>
        </authorList>
    </citation>
    <scope>NUCLEOTIDE SEQUENCE [LARGE SCALE GENOMIC DNA]</scope>
    <source>
        <strain evidence="3 4">JEL423</strain>
    </source>
</reference>
<dbReference type="AlphaFoldDB" id="A0A177WU60"/>
<gene>
    <name evidence="3" type="ORF">BDEG_26981</name>
</gene>